<keyword evidence="3" id="KW-1185">Reference proteome</keyword>
<feature type="domain" description="HTH merR-type" evidence="1">
    <location>
        <begin position="1"/>
        <end position="19"/>
    </location>
</feature>
<reference evidence="2 3" key="1">
    <citation type="journal article" date="2014" name="Syst. Appl. Microbiol.">
        <title>Genomic insights into the taxonomic status of the three subspecies of Bacillus subtilis.</title>
        <authorList>
            <person name="Yi H."/>
            <person name="Chun J."/>
            <person name="Cha C.J."/>
        </authorList>
    </citation>
    <scope>NUCLEOTIDE SEQUENCE [LARGE SCALE GENOMIC DNA]</scope>
    <source>
        <strain evidence="2 3">KCTC 13429</strain>
    </source>
</reference>
<evidence type="ECO:0000313" key="2">
    <source>
        <dbReference type="EMBL" id="ELS63226.1"/>
    </source>
</evidence>
<dbReference type="GO" id="GO:0003677">
    <property type="term" value="F:DNA binding"/>
    <property type="evidence" value="ECO:0007669"/>
    <property type="project" value="InterPro"/>
</dbReference>
<proteinExistence type="predicted"/>
<dbReference type="InterPro" id="IPR000551">
    <property type="entry name" value="MerR-type_HTH_dom"/>
</dbReference>
<protein>
    <recommendedName>
        <fullName evidence="1">HTH merR-type domain-containing protein</fullName>
    </recommendedName>
</protein>
<name>A0A9W5PEZ2_9BACI</name>
<accession>A0A9W5PEZ2</accession>
<evidence type="ECO:0000259" key="1">
    <source>
        <dbReference type="PROSITE" id="PS50937"/>
    </source>
</evidence>
<comment type="caution">
    <text evidence="2">The sequence shown here is derived from an EMBL/GenBank/DDBJ whole genome shotgun (WGS) entry which is preliminary data.</text>
</comment>
<dbReference type="EMBL" id="AMXN01000001">
    <property type="protein sequence ID" value="ELS63226.1"/>
    <property type="molecule type" value="Genomic_DNA"/>
</dbReference>
<evidence type="ECO:0000313" key="3">
    <source>
        <dbReference type="Proteomes" id="UP000011182"/>
    </source>
</evidence>
<dbReference type="PROSITE" id="PS50937">
    <property type="entry name" value="HTH_MERR_2"/>
    <property type="match status" value="1"/>
</dbReference>
<organism evidence="2 3">
    <name type="scientific">Bacillus inaquosorum KCTC 13429</name>
    <dbReference type="NCBI Taxonomy" id="1236548"/>
    <lineage>
        <taxon>Bacteria</taxon>
        <taxon>Bacillati</taxon>
        <taxon>Bacillota</taxon>
        <taxon>Bacilli</taxon>
        <taxon>Bacillales</taxon>
        <taxon>Bacillaceae</taxon>
        <taxon>Bacillus</taxon>
    </lineage>
</organism>
<dbReference type="GO" id="GO:0006355">
    <property type="term" value="P:regulation of DNA-templated transcription"/>
    <property type="evidence" value="ECO:0007669"/>
    <property type="project" value="InterPro"/>
</dbReference>
<dbReference type="AlphaFoldDB" id="A0A9W5PEZ2"/>
<dbReference type="Proteomes" id="UP000011182">
    <property type="component" value="Unassembled WGS sequence"/>
</dbReference>
<sequence length="80" mass="9461">MFGIPSSTLRFYEKEGILPKISRMQAVIVLPVPDKIHVIRVRSDEGRRKNVVRVIRQEQMKDQIVGLRNYTWKTFMNRCS</sequence>
<gene>
    <name evidence="2" type="ORF">BSI_06170</name>
</gene>